<organism evidence="2 3">
    <name type="scientific">Symbiodinium microadriaticum</name>
    <name type="common">Dinoflagellate</name>
    <name type="synonym">Zooxanthella microadriatica</name>
    <dbReference type="NCBI Taxonomy" id="2951"/>
    <lineage>
        <taxon>Eukaryota</taxon>
        <taxon>Sar</taxon>
        <taxon>Alveolata</taxon>
        <taxon>Dinophyceae</taxon>
        <taxon>Suessiales</taxon>
        <taxon>Symbiodiniaceae</taxon>
        <taxon>Symbiodinium</taxon>
    </lineage>
</organism>
<evidence type="ECO:0000313" key="3">
    <source>
        <dbReference type="Proteomes" id="UP000186817"/>
    </source>
</evidence>
<protein>
    <recommendedName>
        <fullName evidence="1">SET domain-containing protein</fullName>
    </recommendedName>
</protein>
<dbReference type="SUPFAM" id="SSF82199">
    <property type="entry name" value="SET domain"/>
    <property type="match status" value="1"/>
</dbReference>
<proteinExistence type="predicted"/>
<dbReference type="PROSITE" id="PS50280">
    <property type="entry name" value="SET"/>
    <property type="match status" value="1"/>
</dbReference>
<keyword evidence="3" id="KW-1185">Reference proteome</keyword>
<dbReference type="Proteomes" id="UP000186817">
    <property type="component" value="Unassembled WGS sequence"/>
</dbReference>
<dbReference type="OrthoDB" id="10264900at2759"/>
<dbReference type="InterPro" id="IPR001214">
    <property type="entry name" value="SET_dom"/>
</dbReference>
<dbReference type="PANTHER" id="PTHR21113:SF4">
    <property type="entry name" value="CHITIN-BINDING TYPE-4 DOMAIN-CONTAINING PROTEIN"/>
    <property type="match status" value="1"/>
</dbReference>
<name>A0A1Q9D0E5_SYMMI</name>
<sequence length="485" mass="52640">MEAIEVRIDPSGLKGFCCYSVRPIARGEVFFREMPLLSWQPSAASPMEALAAALGTGALHSAGLALKKKQAVTAWQRSSREVQRQCLSLQTAPCPSSGAALATQIKAASDHLLAGFGDVEASEVEAVVGACVVNCYHFEPGETEALFLKGSRFEHSCAPNASFLPQQAEESVLLGSWRALRTIEEGEAVAVSYLLPEELRWSCSARREDYSCSPEEDALAGGKMACDVQYGNTRNAEVGSRTKPILDSRKEAFLIVDPNMEMRAYTQAAVLFAGWYGAPAKLFCAPKSKVPKAPRWDYSAPWCAPEGQWGDAGNGYGHVPPFADDVPLDEYFDYVNGGGWKFTGGEDGCSAVMAAWKDWWLLERLNFFMGKRAADEGSPPELKWVAGMFYWPLGPSWEGTTLTGLQGRLNAVQPYSSGGWDYIAELKKWVDNGMQKGDRSFINGASGIVNRGCHNPPNCGTGELHAATERAANFDKVLEAMGLMG</sequence>
<dbReference type="Gene3D" id="2.170.270.10">
    <property type="entry name" value="SET domain"/>
    <property type="match status" value="1"/>
</dbReference>
<gene>
    <name evidence="2" type="ORF">AK812_SmicGene29982</name>
</gene>
<reference evidence="2 3" key="1">
    <citation type="submission" date="2016-02" db="EMBL/GenBank/DDBJ databases">
        <title>Genome analysis of coral dinoflagellate symbionts highlights evolutionary adaptations to a symbiotic lifestyle.</title>
        <authorList>
            <person name="Aranda M."/>
            <person name="Li Y."/>
            <person name="Liew Y.J."/>
            <person name="Baumgarten S."/>
            <person name="Simakov O."/>
            <person name="Wilson M."/>
            <person name="Piel J."/>
            <person name="Ashoor H."/>
            <person name="Bougouffa S."/>
            <person name="Bajic V.B."/>
            <person name="Ryu T."/>
            <person name="Ravasi T."/>
            <person name="Bayer T."/>
            <person name="Micklem G."/>
            <person name="Kim H."/>
            <person name="Bhak J."/>
            <person name="Lajeunesse T.C."/>
            <person name="Voolstra C.R."/>
        </authorList>
    </citation>
    <scope>NUCLEOTIDE SEQUENCE [LARGE SCALE GENOMIC DNA]</scope>
    <source>
        <strain evidence="2 3">CCMP2467</strain>
    </source>
</reference>
<evidence type="ECO:0000259" key="1">
    <source>
        <dbReference type="PROSITE" id="PS50280"/>
    </source>
</evidence>
<dbReference type="PANTHER" id="PTHR21113">
    <property type="entry name" value="AGAP001705-PA"/>
    <property type="match status" value="1"/>
</dbReference>
<evidence type="ECO:0000313" key="2">
    <source>
        <dbReference type="EMBL" id="OLP88649.1"/>
    </source>
</evidence>
<comment type="caution">
    <text evidence="2">The sequence shown here is derived from an EMBL/GenBank/DDBJ whole genome shotgun (WGS) entry which is preliminary data.</text>
</comment>
<feature type="domain" description="SET" evidence="1">
    <location>
        <begin position="2"/>
        <end position="194"/>
    </location>
</feature>
<dbReference type="InterPro" id="IPR046341">
    <property type="entry name" value="SET_dom_sf"/>
</dbReference>
<dbReference type="AlphaFoldDB" id="A0A1Q9D0E5"/>
<dbReference type="EMBL" id="LSRX01000802">
    <property type="protein sequence ID" value="OLP88649.1"/>
    <property type="molecule type" value="Genomic_DNA"/>
</dbReference>
<accession>A0A1Q9D0E5</accession>